<sequence length="81" mass="9240">MNNLPRIIGPAPSELTFEQFCERLSHERDRVRKAIELFRSSVGLSSQTKKPSKTSLNKQLAALMKDLNLTEEEVLKIVEDL</sequence>
<name>A0A6M3L0P2_9ZZZZ</name>
<proteinExistence type="predicted"/>
<dbReference type="AlphaFoldDB" id="A0A6M3L0P2"/>
<evidence type="ECO:0000313" key="1">
    <source>
        <dbReference type="EMBL" id="QJA87820.1"/>
    </source>
</evidence>
<organism evidence="1">
    <name type="scientific">viral metagenome</name>
    <dbReference type="NCBI Taxonomy" id="1070528"/>
    <lineage>
        <taxon>unclassified sequences</taxon>
        <taxon>metagenomes</taxon>
        <taxon>organismal metagenomes</taxon>
    </lineage>
</organism>
<accession>A0A6M3L0P2</accession>
<dbReference type="EMBL" id="MT142734">
    <property type="protein sequence ID" value="QJA87820.1"/>
    <property type="molecule type" value="Genomic_DNA"/>
</dbReference>
<reference evidence="1" key="1">
    <citation type="submission" date="2020-03" db="EMBL/GenBank/DDBJ databases">
        <title>The deep terrestrial virosphere.</title>
        <authorList>
            <person name="Holmfeldt K."/>
            <person name="Nilsson E."/>
            <person name="Simone D."/>
            <person name="Lopez-Fernandez M."/>
            <person name="Wu X."/>
            <person name="de Brujin I."/>
            <person name="Lundin D."/>
            <person name="Andersson A."/>
            <person name="Bertilsson S."/>
            <person name="Dopson M."/>
        </authorList>
    </citation>
    <scope>NUCLEOTIDE SEQUENCE</scope>
    <source>
        <strain evidence="1">MM415B02891</strain>
    </source>
</reference>
<protein>
    <submittedName>
        <fullName evidence="1">Uncharacterized protein</fullName>
    </submittedName>
</protein>
<gene>
    <name evidence="1" type="ORF">MM415B02891_0010</name>
</gene>